<feature type="region of interest" description="Disordered" evidence="1">
    <location>
        <begin position="30"/>
        <end position="56"/>
    </location>
</feature>
<dbReference type="Proteomes" id="UP000887563">
    <property type="component" value="Unplaced"/>
</dbReference>
<accession>A0A914NLB0</accession>
<keyword evidence="2" id="KW-1185">Reference proteome</keyword>
<dbReference type="WBParaSite" id="Minc3s06947g40525">
    <property type="protein sequence ID" value="Minc3s06947g40525"/>
    <property type="gene ID" value="Minc3s06947g40525"/>
</dbReference>
<reference evidence="3" key="1">
    <citation type="submission" date="2022-11" db="UniProtKB">
        <authorList>
            <consortium name="WormBaseParasite"/>
        </authorList>
    </citation>
    <scope>IDENTIFICATION</scope>
</reference>
<sequence length="92" mass="10281">MISSVGCHSAGSTDFELMSKEVNLIDNDLLTDNSSINRKRHSKTSNIQEPEHKRSNYLDFSPRFASLKMEDKHGENPNGLLNPNINEIAGHS</sequence>
<organism evidence="2 3">
    <name type="scientific">Meloidogyne incognita</name>
    <name type="common">Southern root-knot nematode worm</name>
    <name type="synonym">Oxyuris incognita</name>
    <dbReference type="NCBI Taxonomy" id="6306"/>
    <lineage>
        <taxon>Eukaryota</taxon>
        <taxon>Metazoa</taxon>
        <taxon>Ecdysozoa</taxon>
        <taxon>Nematoda</taxon>
        <taxon>Chromadorea</taxon>
        <taxon>Rhabditida</taxon>
        <taxon>Tylenchina</taxon>
        <taxon>Tylenchomorpha</taxon>
        <taxon>Tylenchoidea</taxon>
        <taxon>Meloidogynidae</taxon>
        <taxon>Meloidogyninae</taxon>
        <taxon>Meloidogyne</taxon>
        <taxon>Meloidogyne incognita group</taxon>
    </lineage>
</organism>
<evidence type="ECO:0000313" key="3">
    <source>
        <dbReference type="WBParaSite" id="Minc3s06947g40525"/>
    </source>
</evidence>
<protein>
    <submittedName>
        <fullName evidence="3">Uncharacterized protein</fullName>
    </submittedName>
</protein>
<proteinExistence type="predicted"/>
<feature type="region of interest" description="Disordered" evidence="1">
    <location>
        <begin position="70"/>
        <end position="92"/>
    </location>
</feature>
<evidence type="ECO:0000256" key="1">
    <source>
        <dbReference type="SAM" id="MobiDB-lite"/>
    </source>
</evidence>
<name>A0A914NLB0_MELIC</name>
<evidence type="ECO:0000313" key="2">
    <source>
        <dbReference type="Proteomes" id="UP000887563"/>
    </source>
</evidence>
<dbReference type="AlphaFoldDB" id="A0A914NLB0"/>